<evidence type="ECO:0000313" key="5">
    <source>
        <dbReference type="Proteomes" id="UP000488956"/>
    </source>
</evidence>
<dbReference type="EMBL" id="QXFX01000639">
    <property type="protein sequence ID" value="KAE9108691.1"/>
    <property type="molecule type" value="Genomic_DNA"/>
</dbReference>
<sequence length="126" mass="13666">MYQINGTHKETVQQRRGRPGRGGGYDSGASKKTKALARTAEATTRARRLSLPVAAVASVVAEDALRRVCHGMGRRLYILSVAPRLVSTRVASTAGARRGSGLPVEDGYNRDNDTSSRITTKRLRSR</sequence>
<feature type="region of interest" description="Disordered" evidence="1">
    <location>
        <begin position="1"/>
        <end position="44"/>
    </location>
</feature>
<proteinExistence type="predicted"/>
<feature type="region of interest" description="Disordered" evidence="1">
    <location>
        <begin position="90"/>
        <end position="126"/>
    </location>
</feature>
<reference evidence="4 5" key="1">
    <citation type="submission" date="2018-09" db="EMBL/GenBank/DDBJ databases">
        <title>Genomic investigation of the strawberry pathogen Phytophthora fragariae indicates pathogenicity is determined by transcriptional variation in three key races.</title>
        <authorList>
            <person name="Adams T.M."/>
            <person name="Armitage A.D."/>
            <person name="Sobczyk M.K."/>
            <person name="Bates H.J."/>
            <person name="Dunwell J.M."/>
            <person name="Nellist C.F."/>
            <person name="Harrison R.J."/>
        </authorList>
    </citation>
    <scope>NUCLEOTIDE SEQUENCE [LARGE SCALE GENOMIC DNA]</scope>
    <source>
        <strain evidence="3 4">BC-23</strain>
        <strain evidence="2 5">ONT-3</strain>
    </source>
</reference>
<gene>
    <name evidence="3" type="ORF">PF004_g11398</name>
    <name evidence="2" type="ORF">PF010_g11806</name>
</gene>
<evidence type="ECO:0000313" key="3">
    <source>
        <dbReference type="EMBL" id="KAE9227281.1"/>
    </source>
</evidence>
<dbReference type="EMBL" id="QXGC01000622">
    <property type="protein sequence ID" value="KAE9227281.1"/>
    <property type="molecule type" value="Genomic_DNA"/>
</dbReference>
<evidence type="ECO:0000256" key="1">
    <source>
        <dbReference type="SAM" id="MobiDB-lite"/>
    </source>
</evidence>
<dbReference type="Proteomes" id="UP000476176">
    <property type="component" value="Unassembled WGS sequence"/>
</dbReference>
<protein>
    <submittedName>
        <fullName evidence="2">Uncharacterized protein</fullName>
    </submittedName>
</protein>
<evidence type="ECO:0000313" key="2">
    <source>
        <dbReference type="EMBL" id="KAE9108691.1"/>
    </source>
</evidence>
<comment type="caution">
    <text evidence="2">The sequence shown here is derived from an EMBL/GenBank/DDBJ whole genome shotgun (WGS) entry which is preliminary data.</text>
</comment>
<evidence type="ECO:0000313" key="4">
    <source>
        <dbReference type="Proteomes" id="UP000476176"/>
    </source>
</evidence>
<dbReference type="Proteomes" id="UP000488956">
    <property type="component" value="Unassembled WGS sequence"/>
</dbReference>
<dbReference type="AlphaFoldDB" id="A0A6G0L4K8"/>
<organism evidence="2 5">
    <name type="scientific">Phytophthora fragariae</name>
    <dbReference type="NCBI Taxonomy" id="53985"/>
    <lineage>
        <taxon>Eukaryota</taxon>
        <taxon>Sar</taxon>
        <taxon>Stramenopiles</taxon>
        <taxon>Oomycota</taxon>
        <taxon>Peronosporomycetes</taxon>
        <taxon>Peronosporales</taxon>
        <taxon>Peronosporaceae</taxon>
        <taxon>Phytophthora</taxon>
    </lineage>
</organism>
<accession>A0A6G0L4K8</accession>
<name>A0A6G0L4K8_9STRA</name>